<dbReference type="OrthoDB" id="2270193at2759"/>
<protein>
    <submittedName>
        <fullName evidence="2">Uncharacterized protein</fullName>
    </submittedName>
</protein>
<feature type="compositionally biased region" description="Polar residues" evidence="1">
    <location>
        <begin position="294"/>
        <end position="304"/>
    </location>
</feature>
<reference evidence="2 3" key="1">
    <citation type="journal article" date="2015" name="Fungal Genet. Biol.">
        <title>Evolution of novel wood decay mechanisms in Agaricales revealed by the genome sequences of Fistulina hepatica and Cylindrobasidium torrendii.</title>
        <authorList>
            <person name="Floudas D."/>
            <person name="Held B.W."/>
            <person name="Riley R."/>
            <person name="Nagy L.G."/>
            <person name="Koehler G."/>
            <person name="Ransdell A.S."/>
            <person name="Younus H."/>
            <person name="Chow J."/>
            <person name="Chiniquy J."/>
            <person name="Lipzen A."/>
            <person name="Tritt A."/>
            <person name="Sun H."/>
            <person name="Haridas S."/>
            <person name="LaButti K."/>
            <person name="Ohm R.A."/>
            <person name="Kues U."/>
            <person name="Blanchette R.A."/>
            <person name="Grigoriev I.V."/>
            <person name="Minto R.E."/>
            <person name="Hibbett D.S."/>
        </authorList>
    </citation>
    <scope>NUCLEOTIDE SEQUENCE [LARGE SCALE GENOMIC DNA]</scope>
    <source>
        <strain evidence="2 3">ATCC 64428</strain>
    </source>
</reference>
<feature type="region of interest" description="Disordered" evidence="1">
    <location>
        <begin position="197"/>
        <end position="228"/>
    </location>
</feature>
<dbReference type="EMBL" id="KN881630">
    <property type="protein sequence ID" value="KIY52764.1"/>
    <property type="molecule type" value="Genomic_DNA"/>
</dbReference>
<feature type="region of interest" description="Disordered" evidence="1">
    <location>
        <begin position="290"/>
        <end position="311"/>
    </location>
</feature>
<dbReference type="Proteomes" id="UP000054144">
    <property type="component" value="Unassembled WGS sequence"/>
</dbReference>
<accession>A0A0D7ALZ8</accession>
<proteinExistence type="predicted"/>
<sequence length="362" mass="40741">MALPDLEQYTLKSVLSHISQVPPTLPPHFVSPLLAQRHIFLNITPEDPARYLLWPSSGPVAPSQILEALQALQLRDYDYYPIQYTSDPESIFAHAHVPSGDVQLRVVFKWDAEEEQWKYHNVALMPFPDHSSVSLEDVLKHALEVFHEHQAEPADEDYWGSSSSDSDSEQSHCTVSEQDDHENEDAYWAQYSAIHGTADSTIPSPPHPVHSRRSHLTQPGNDPPLHDTLIEFSHASMHPPSHDPLALPCPFTLAELLQNIIPRSSHDEKACAFDDKVAAHVSEIEIDATEQDVDSSSTTLSELQSPDARDHAHSEELEALKGTAQSLYRLWRVRRVLSTQVVEDKGDKETFMAFVKHSIDEI</sequence>
<evidence type="ECO:0000313" key="3">
    <source>
        <dbReference type="Proteomes" id="UP000054144"/>
    </source>
</evidence>
<dbReference type="AlphaFoldDB" id="A0A0D7ALZ8"/>
<name>A0A0D7ALZ8_9AGAR</name>
<feature type="region of interest" description="Disordered" evidence="1">
    <location>
        <begin position="151"/>
        <end position="181"/>
    </location>
</feature>
<organism evidence="2 3">
    <name type="scientific">Fistulina hepatica ATCC 64428</name>
    <dbReference type="NCBI Taxonomy" id="1128425"/>
    <lineage>
        <taxon>Eukaryota</taxon>
        <taxon>Fungi</taxon>
        <taxon>Dikarya</taxon>
        <taxon>Basidiomycota</taxon>
        <taxon>Agaricomycotina</taxon>
        <taxon>Agaricomycetes</taxon>
        <taxon>Agaricomycetidae</taxon>
        <taxon>Agaricales</taxon>
        <taxon>Fistulinaceae</taxon>
        <taxon>Fistulina</taxon>
    </lineage>
</organism>
<gene>
    <name evidence="2" type="ORF">FISHEDRAFT_69576</name>
</gene>
<evidence type="ECO:0000313" key="2">
    <source>
        <dbReference type="EMBL" id="KIY52764.1"/>
    </source>
</evidence>
<keyword evidence="3" id="KW-1185">Reference proteome</keyword>
<evidence type="ECO:0000256" key="1">
    <source>
        <dbReference type="SAM" id="MobiDB-lite"/>
    </source>
</evidence>